<sequence>LAAAEVKHRKTINQRIRESQDRLQRAYGDEANSIMAALNNISSGLSALSGDLNDQQTTVDALYAAAEPLSAALKRVSVLEQKCIDANIDEYDYTVYSVSDLEYDIEMMMKALEKKSQFIENQNVARNMTNLTPAQLEEFESTFKHFDRDDTNVLNDIEFKTAMESLGYFFSDEEFALLYDQLTRGNGYITFEIYIRFLVELTEDQTTPEQLLESFRVIAADKDYVTESDLRMSDLSAASIAYLVRVMPQSPSATNGFDYLAYLEQVFER</sequence>
<keyword evidence="2" id="KW-1185">Reference proteome</keyword>
<proteinExistence type="predicted"/>
<evidence type="ECO:0000313" key="2">
    <source>
        <dbReference type="Proteomes" id="UP001150603"/>
    </source>
</evidence>
<organism evidence="1 2">
    <name type="scientific">Linderina macrospora</name>
    <dbReference type="NCBI Taxonomy" id="4868"/>
    <lineage>
        <taxon>Eukaryota</taxon>
        <taxon>Fungi</taxon>
        <taxon>Fungi incertae sedis</taxon>
        <taxon>Zoopagomycota</taxon>
        <taxon>Kickxellomycotina</taxon>
        <taxon>Kickxellomycetes</taxon>
        <taxon>Kickxellales</taxon>
        <taxon>Kickxellaceae</taxon>
        <taxon>Linderina</taxon>
    </lineage>
</organism>
<evidence type="ECO:0000313" key="1">
    <source>
        <dbReference type="EMBL" id="KAJ1937724.1"/>
    </source>
</evidence>
<feature type="non-terminal residue" evidence="1">
    <location>
        <position position="1"/>
    </location>
</feature>
<protein>
    <submittedName>
        <fullName evidence="1">Alpha-actinin</fullName>
    </submittedName>
</protein>
<name>A0ACC1J507_9FUNG</name>
<gene>
    <name evidence="1" type="primary">ain1_2</name>
    <name evidence="1" type="ORF">FBU59_004666</name>
</gene>
<comment type="caution">
    <text evidence="1">The sequence shown here is derived from an EMBL/GenBank/DDBJ whole genome shotgun (WGS) entry which is preliminary data.</text>
</comment>
<reference evidence="1" key="1">
    <citation type="submission" date="2022-07" db="EMBL/GenBank/DDBJ databases">
        <title>Phylogenomic reconstructions and comparative analyses of Kickxellomycotina fungi.</title>
        <authorList>
            <person name="Reynolds N.K."/>
            <person name="Stajich J.E."/>
            <person name="Barry K."/>
            <person name="Grigoriev I.V."/>
            <person name="Crous P."/>
            <person name="Smith M.E."/>
        </authorList>
    </citation>
    <scope>NUCLEOTIDE SEQUENCE</scope>
    <source>
        <strain evidence="1">NRRL 5244</strain>
    </source>
</reference>
<dbReference type="Proteomes" id="UP001150603">
    <property type="component" value="Unassembled WGS sequence"/>
</dbReference>
<accession>A0ACC1J507</accession>
<dbReference type="EMBL" id="JANBPW010003416">
    <property type="protein sequence ID" value="KAJ1937724.1"/>
    <property type="molecule type" value="Genomic_DNA"/>
</dbReference>